<keyword evidence="7" id="KW-1015">Disulfide bond</keyword>
<proteinExistence type="inferred from homology"/>
<comment type="similarity">
    <text evidence="10">Belongs to the G-protein coupled receptor 1 family.</text>
</comment>
<evidence type="ECO:0000256" key="1">
    <source>
        <dbReference type="ARBA" id="ARBA00004651"/>
    </source>
</evidence>
<accession>A0A183I3K8</accession>
<dbReference type="STRING" id="387005.A0A183I3K8"/>
<evidence type="ECO:0000256" key="10">
    <source>
        <dbReference type="RuleBase" id="RU000688"/>
    </source>
</evidence>
<evidence type="ECO:0000256" key="2">
    <source>
        <dbReference type="ARBA" id="ARBA00022475"/>
    </source>
</evidence>
<sequence length="213" mass="23251">MMTSSIMLDVATKMTTTTTAITTTVTTAVIRSVSSLDGATTVPNSFDETVAVAIICLLIGLMIVATLVGNSLVIMAVLLVRKLKIQPANYLFVSLAIADFCVGLLVMPIALIDLLNNRWILGGMVCRFWTSADLTLCTASIVNLCMISIDRYCAVSQPLRYVAQRTQQRIFCYVIIVWILSLVVSISPLVIWPAKNIEGKCQVSLSFLKQLII</sequence>
<keyword evidence="5 10" id="KW-0297">G-protein coupled receptor</keyword>
<name>A0A183I3K8_9BILA</name>
<feature type="transmembrane region" description="Helical" evidence="11">
    <location>
        <begin position="90"/>
        <end position="112"/>
    </location>
</feature>
<evidence type="ECO:0000256" key="5">
    <source>
        <dbReference type="ARBA" id="ARBA00023040"/>
    </source>
</evidence>
<evidence type="ECO:0000256" key="11">
    <source>
        <dbReference type="SAM" id="Phobius"/>
    </source>
</evidence>
<evidence type="ECO:0000256" key="4">
    <source>
        <dbReference type="ARBA" id="ARBA00022989"/>
    </source>
</evidence>
<dbReference type="Gene3D" id="1.20.1070.10">
    <property type="entry name" value="Rhodopsin 7-helix transmembrane proteins"/>
    <property type="match status" value="1"/>
</dbReference>
<dbReference type="WBParaSite" id="OFLC_0001432801-mRNA-1">
    <property type="protein sequence ID" value="OFLC_0001432801-mRNA-1"/>
    <property type="gene ID" value="OFLC_0001432801"/>
</dbReference>
<evidence type="ECO:0000256" key="3">
    <source>
        <dbReference type="ARBA" id="ARBA00022692"/>
    </source>
</evidence>
<keyword evidence="8 10" id="KW-0675">Receptor</keyword>
<evidence type="ECO:0000259" key="12">
    <source>
        <dbReference type="PROSITE" id="PS50262"/>
    </source>
</evidence>
<keyword evidence="3 10" id="KW-0812">Transmembrane</keyword>
<comment type="subcellular location">
    <subcellularLocation>
        <location evidence="1">Cell membrane</location>
        <topology evidence="1">Multi-pass membrane protein</topology>
    </subcellularLocation>
</comment>
<feature type="transmembrane region" description="Helical" evidence="11">
    <location>
        <begin position="170"/>
        <end position="192"/>
    </location>
</feature>
<keyword evidence="9 10" id="KW-0807">Transducer</keyword>
<dbReference type="GO" id="GO:0004993">
    <property type="term" value="F:G protein-coupled serotonin receptor activity"/>
    <property type="evidence" value="ECO:0007669"/>
    <property type="project" value="UniProtKB-ARBA"/>
</dbReference>
<reference evidence="15" key="1">
    <citation type="submission" date="2016-06" db="UniProtKB">
        <authorList>
            <consortium name="WormBaseParasite"/>
        </authorList>
    </citation>
    <scope>IDENTIFICATION</scope>
</reference>
<dbReference type="PRINTS" id="PR00237">
    <property type="entry name" value="GPCRRHODOPSN"/>
</dbReference>
<organism evidence="15">
    <name type="scientific">Onchocerca flexuosa</name>
    <dbReference type="NCBI Taxonomy" id="387005"/>
    <lineage>
        <taxon>Eukaryota</taxon>
        <taxon>Metazoa</taxon>
        <taxon>Ecdysozoa</taxon>
        <taxon>Nematoda</taxon>
        <taxon>Chromadorea</taxon>
        <taxon>Rhabditida</taxon>
        <taxon>Spirurina</taxon>
        <taxon>Spiruromorpha</taxon>
        <taxon>Filarioidea</taxon>
        <taxon>Onchocercidae</taxon>
        <taxon>Onchocerca</taxon>
    </lineage>
</organism>
<dbReference type="GO" id="GO:0005886">
    <property type="term" value="C:plasma membrane"/>
    <property type="evidence" value="ECO:0007669"/>
    <property type="project" value="UniProtKB-SubCell"/>
</dbReference>
<feature type="transmembrane region" description="Helical" evidence="11">
    <location>
        <begin position="51"/>
        <end position="78"/>
    </location>
</feature>
<feature type="domain" description="G-protein coupled receptors family 1 profile" evidence="12">
    <location>
        <begin position="69"/>
        <end position="213"/>
    </location>
</feature>
<evidence type="ECO:0000313" key="13">
    <source>
        <dbReference type="EMBL" id="VDP16490.1"/>
    </source>
</evidence>
<evidence type="ECO:0000256" key="9">
    <source>
        <dbReference type="ARBA" id="ARBA00023224"/>
    </source>
</evidence>
<evidence type="ECO:0000256" key="8">
    <source>
        <dbReference type="ARBA" id="ARBA00023170"/>
    </source>
</evidence>
<keyword evidence="14" id="KW-1185">Reference proteome</keyword>
<dbReference type="InterPro" id="IPR000276">
    <property type="entry name" value="GPCR_Rhodpsn"/>
</dbReference>
<dbReference type="PANTHER" id="PTHR24248">
    <property type="entry name" value="ADRENERGIC RECEPTOR-RELATED G-PROTEIN COUPLED RECEPTOR"/>
    <property type="match status" value="1"/>
</dbReference>
<gene>
    <name evidence="13" type="ORF">OFLC_LOCUS14320</name>
</gene>
<keyword evidence="6 11" id="KW-0472">Membrane</keyword>
<dbReference type="PROSITE" id="PS50262">
    <property type="entry name" value="G_PROTEIN_RECEP_F1_2"/>
    <property type="match status" value="1"/>
</dbReference>
<dbReference type="EMBL" id="UZAJ01040764">
    <property type="protein sequence ID" value="VDP16490.1"/>
    <property type="molecule type" value="Genomic_DNA"/>
</dbReference>
<dbReference type="GO" id="GO:0071880">
    <property type="term" value="P:adenylate cyclase-activating adrenergic receptor signaling pathway"/>
    <property type="evidence" value="ECO:0007669"/>
    <property type="project" value="TreeGrafter"/>
</dbReference>
<keyword evidence="4 11" id="KW-1133">Transmembrane helix</keyword>
<evidence type="ECO:0000256" key="7">
    <source>
        <dbReference type="ARBA" id="ARBA00023157"/>
    </source>
</evidence>
<evidence type="ECO:0000256" key="6">
    <source>
        <dbReference type="ARBA" id="ARBA00023136"/>
    </source>
</evidence>
<dbReference type="PROSITE" id="PS00237">
    <property type="entry name" value="G_PROTEIN_RECEP_F1_1"/>
    <property type="match status" value="1"/>
</dbReference>
<dbReference type="SUPFAM" id="SSF81321">
    <property type="entry name" value="Family A G protein-coupled receptor-like"/>
    <property type="match status" value="1"/>
</dbReference>
<evidence type="ECO:0000313" key="14">
    <source>
        <dbReference type="Proteomes" id="UP000267606"/>
    </source>
</evidence>
<protein>
    <submittedName>
        <fullName evidence="15">G_PROTEIN_RECEP_F1_2 domain-containing protein</fullName>
    </submittedName>
</protein>
<feature type="transmembrane region" description="Helical" evidence="11">
    <location>
        <begin position="132"/>
        <end position="149"/>
    </location>
</feature>
<keyword evidence="2" id="KW-1003">Cell membrane</keyword>
<dbReference type="InterPro" id="IPR017452">
    <property type="entry name" value="GPCR_Rhodpsn_7TM"/>
</dbReference>
<evidence type="ECO:0000313" key="15">
    <source>
        <dbReference type="WBParaSite" id="OFLC_0001432801-mRNA-1"/>
    </source>
</evidence>
<reference evidence="13 14" key="2">
    <citation type="submission" date="2018-11" db="EMBL/GenBank/DDBJ databases">
        <authorList>
            <consortium name="Pathogen Informatics"/>
        </authorList>
    </citation>
    <scope>NUCLEOTIDE SEQUENCE [LARGE SCALE GENOMIC DNA]</scope>
</reference>
<dbReference type="Proteomes" id="UP000267606">
    <property type="component" value="Unassembled WGS sequence"/>
</dbReference>
<dbReference type="PANTHER" id="PTHR24248:SF199">
    <property type="entry name" value="IP13425P-RELATED"/>
    <property type="match status" value="1"/>
</dbReference>
<dbReference type="AlphaFoldDB" id="A0A183I3K8"/>
<dbReference type="GO" id="GO:0043410">
    <property type="term" value="P:positive regulation of MAPK cascade"/>
    <property type="evidence" value="ECO:0007669"/>
    <property type="project" value="TreeGrafter"/>
</dbReference>
<dbReference type="Pfam" id="PF00001">
    <property type="entry name" value="7tm_1"/>
    <property type="match status" value="1"/>
</dbReference>